<dbReference type="PANTHER" id="PTHR43578:SF3">
    <property type="entry name" value="NADH-QUINONE OXIDOREDUCTASE SUBUNIT F"/>
    <property type="match status" value="1"/>
</dbReference>
<evidence type="ECO:0000256" key="1">
    <source>
        <dbReference type="ARBA" id="ARBA00007523"/>
    </source>
</evidence>
<evidence type="ECO:0000313" key="8">
    <source>
        <dbReference type="EMBL" id="GAA0659067.1"/>
    </source>
</evidence>
<dbReference type="Gene3D" id="3.40.50.11540">
    <property type="entry name" value="NADH-ubiquinone oxidoreductase 51kDa subunit"/>
    <property type="match status" value="1"/>
</dbReference>
<name>A0AAV3T3Z9_9EURY</name>
<keyword evidence="2" id="KW-0004">4Fe-4S</keyword>
<dbReference type="InterPro" id="IPR019575">
    <property type="entry name" value="Nuop51_4Fe4S-bd"/>
</dbReference>
<organism evidence="8 9">
    <name type="scientific">Salarchaeum japonicum</name>
    <dbReference type="NCBI Taxonomy" id="555573"/>
    <lineage>
        <taxon>Archaea</taxon>
        <taxon>Methanobacteriati</taxon>
        <taxon>Methanobacteriota</taxon>
        <taxon>Stenosarchaea group</taxon>
        <taxon>Halobacteria</taxon>
        <taxon>Halobacteriales</taxon>
        <taxon>Halobacteriaceae</taxon>
    </lineage>
</organism>
<keyword evidence="5" id="KW-0411">Iron-sulfur</keyword>
<proteinExistence type="inferred from homology"/>
<evidence type="ECO:0000313" key="9">
    <source>
        <dbReference type="Proteomes" id="UP001500194"/>
    </source>
</evidence>
<dbReference type="SUPFAM" id="SSF140490">
    <property type="entry name" value="Nqo1C-terminal domain-like"/>
    <property type="match status" value="1"/>
</dbReference>
<comment type="similarity">
    <text evidence="1">Belongs to the complex I 51 kDa subunit family.</text>
</comment>
<keyword evidence="3" id="KW-0479">Metal-binding</keyword>
<evidence type="ECO:0000256" key="4">
    <source>
        <dbReference type="ARBA" id="ARBA00023004"/>
    </source>
</evidence>
<protein>
    <recommendedName>
        <fullName evidence="7">NADH-ubiquinone oxidoreductase 51kDa subunit iron-sulphur binding domain-containing protein</fullName>
    </recommendedName>
</protein>
<dbReference type="InterPro" id="IPR011538">
    <property type="entry name" value="Nuo51_FMN-bd"/>
</dbReference>
<dbReference type="GeneID" id="68572872"/>
<reference evidence="8 9" key="1">
    <citation type="journal article" date="2019" name="Int. J. Syst. Evol. Microbiol.">
        <title>The Global Catalogue of Microorganisms (GCM) 10K type strain sequencing project: providing services to taxonomists for standard genome sequencing and annotation.</title>
        <authorList>
            <consortium name="The Broad Institute Genomics Platform"/>
            <consortium name="The Broad Institute Genome Sequencing Center for Infectious Disease"/>
            <person name="Wu L."/>
            <person name="Ma J."/>
        </authorList>
    </citation>
    <scope>NUCLEOTIDE SEQUENCE [LARGE SCALE GENOMIC DNA]</scope>
    <source>
        <strain evidence="8 9">JCM 16327</strain>
    </source>
</reference>
<dbReference type="EMBL" id="BAAADU010000002">
    <property type="protein sequence ID" value="GAA0659067.1"/>
    <property type="molecule type" value="Genomic_DNA"/>
</dbReference>
<feature type="region of interest" description="Disordered" evidence="6">
    <location>
        <begin position="477"/>
        <end position="496"/>
    </location>
</feature>
<dbReference type="InterPro" id="IPR037207">
    <property type="entry name" value="Nuop51_4Fe4S-bd_sf"/>
</dbReference>
<dbReference type="SMART" id="SM00928">
    <property type="entry name" value="NADH_4Fe-4S"/>
    <property type="match status" value="1"/>
</dbReference>
<dbReference type="Proteomes" id="UP001500194">
    <property type="component" value="Unassembled WGS sequence"/>
</dbReference>
<comment type="caution">
    <text evidence="8">The sequence shown here is derived from an EMBL/GenBank/DDBJ whole genome shotgun (WGS) entry which is preliminary data.</text>
</comment>
<evidence type="ECO:0000256" key="6">
    <source>
        <dbReference type="SAM" id="MobiDB-lite"/>
    </source>
</evidence>
<evidence type="ECO:0000256" key="5">
    <source>
        <dbReference type="ARBA" id="ARBA00023014"/>
    </source>
</evidence>
<dbReference type="GO" id="GO:0051539">
    <property type="term" value="F:4 iron, 4 sulfur cluster binding"/>
    <property type="evidence" value="ECO:0007669"/>
    <property type="project" value="UniProtKB-KW"/>
</dbReference>
<dbReference type="Gene3D" id="1.20.1440.230">
    <property type="entry name" value="NADH-ubiquinone oxidoreductase 51kDa subunit, iron-sulphur binding domain"/>
    <property type="match status" value="1"/>
</dbReference>
<dbReference type="AlphaFoldDB" id="A0AAV3T3Z9"/>
<sequence>MSETVGSQRLAVRVAGRESGDVAAAARERADAPVVEAGSTGVPGVEPLLAASDGDETTFYANATPADAEAVADALAGDGALPDGDATVDTADAAALPLPDLDGFGAERSVLARCGWIAPTNPDAYADAVGFTDADPDAVVESAGGVLGRGWGDWSADEPVGPLWEGVRERDGSPAVVVNAHGNPGDALLGESDPFSVLEGAAHVARVVDAVQVFVYVSEDDEAARDALTAAADAYPDFPVDVSVVEGPAAYRAAEPTMAIEAVEGNHRLEARLRPPGPEVEGVFGEPTVVHTARTVAHVAAAVRGEPTDSRVLSVTGDADEATLELTADDALDTALDAAGVSDYTGVLVGGRFGGLTTDLDVTPTPDALDAADLGTDGVLEVLGPDACPVAFVGKRAQFAEDANCGRCVPCREGSKQLTELLRDVYEGSLDRPKIDELMRVMESSSVCAFGQHAPRPVRTGLQEFAEEFEAHAQGTCPAGQCLSDATGEEPARAKP</sequence>
<evidence type="ECO:0000256" key="2">
    <source>
        <dbReference type="ARBA" id="ARBA00022485"/>
    </source>
</evidence>
<feature type="domain" description="NADH-ubiquinone oxidoreductase 51kDa subunit iron-sulphur binding" evidence="7">
    <location>
        <begin position="390"/>
        <end position="435"/>
    </location>
</feature>
<dbReference type="GO" id="GO:0046872">
    <property type="term" value="F:metal ion binding"/>
    <property type="evidence" value="ECO:0007669"/>
    <property type="project" value="UniProtKB-KW"/>
</dbReference>
<dbReference type="InterPro" id="IPR037225">
    <property type="entry name" value="Nuo51_FMN-bd_sf"/>
</dbReference>
<dbReference type="Pfam" id="PF10589">
    <property type="entry name" value="NADH_4Fe-4S"/>
    <property type="match status" value="1"/>
</dbReference>
<dbReference type="RefSeq" id="WP_227262249.1">
    <property type="nucleotide sequence ID" value="NZ_BAAADU010000002.1"/>
</dbReference>
<dbReference type="Pfam" id="PF01512">
    <property type="entry name" value="Complex1_51K"/>
    <property type="match status" value="1"/>
</dbReference>
<dbReference type="PANTHER" id="PTHR43578">
    <property type="entry name" value="NADH-QUINONE OXIDOREDUCTASE SUBUNIT F"/>
    <property type="match status" value="1"/>
</dbReference>
<accession>A0AAV3T3Z9</accession>
<evidence type="ECO:0000256" key="3">
    <source>
        <dbReference type="ARBA" id="ARBA00022723"/>
    </source>
</evidence>
<gene>
    <name evidence="8" type="ORF">GCM10009019_24420</name>
</gene>
<dbReference type="SUPFAM" id="SSF142019">
    <property type="entry name" value="Nqo1 FMN-binding domain-like"/>
    <property type="match status" value="1"/>
</dbReference>
<keyword evidence="9" id="KW-1185">Reference proteome</keyword>
<evidence type="ECO:0000259" key="7">
    <source>
        <dbReference type="SMART" id="SM00928"/>
    </source>
</evidence>
<keyword evidence="4" id="KW-0408">Iron</keyword>